<dbReference type="Proteomes" id="UP000193228">
    <property type="component" value="Unassembled WGS sequence"/>
</dbReference>
<accession>A0A1X7LA83</accession>
<dbReference type="EMBL" id="FXAT01000005">
    <property type="protein sequence ID" value="SMG50758.1"/>
    <property type="molecule type" value="Genomic_DNA"/>
</dbReference>
<evidence type="ECO:0000256" key="1">
    <source>
        <dbReference type="SAM" id="MobiDB-lite"/>
    </source>
</evidence>
<name>A0A1X7LA83_9BURK</name>
<sequence>MSSRHDKSHHFEAGLPEFATSERDSPLSGPDAEAMRELQRASEAVLHLATQAHAAVARSDAAGAEAVRKSLEKQLTLTTGLIDELLSGAPGQSVLH</sequence>
<gene>
    <name evidence="2" type="ORF">SAMN06265784_105315</name>
</gene>
<proteinExistence type="predicted"/>
<protein>
    <submittedName>
        <fullName evidence="2">Uncharacterized protein</fullName>
    </submittedName>
</protein>
<organism evidence="2 3">
    <name type="scientific">Paraburkholderia susongensis</name>
    <dbReference type="NCBI Taxonomy" id="1515439"/>
    <lineage>
        <taxon>Bacteria</taxon>
        <taxon>Pseudomonadati</taxon>
        <taxon>Pseudomonadota</taxon>
        <taxon>Betaproteobacteria</taxon>
        <taxon>Burkholderiales</taxon>
        <taxon>Burkholderiaceae</taxon>
        <taxon>Paraburkholderia</taxon>
    </lineage>
</organism>
<dbReference type="AlphaFoldDB" id="A0A1X7LA83"/>
<dbReference type="RefSeq" id="WP_085485391.1">
    <property type="nucleotide sequence ID" value="NZ_FXAT01000005.1"/>
</dbReference>
<evidence type="ECO:0000313" key="3">
    <source>
        <dbReference type="Proteomes" id="UP000193228"/>
    </source>
</evidence>
<keyword evidence="3" id="KW-1185">Reference proteome</keyword>
<evidence type="ECO:0000313" key="2">
    <source>
        <dbReference type="EMBL" id="SMG50758.1"/>
    </source>
</evidence>
<reference evidence="3" key="1">
    <citation type="submission" date="2017-04" db="EMBL/GenBank/DDBJ databases">
        <authorList>
            <person name="Varghese N."/>
            <person name="Submissions S."/>
        </authorList>
    </citation>
    <scope>NUCLEOTIDE SEQUENCE [LARGE SCALE GENOMIC DNA]</scope>
    <source>
        <strain evidence="3">LMG 29540</strain>
    </source>
</reference>
<dbReference type="OrthoDB" id="9034660at2"/>
<feature type="region of interest" description="Disordered" evidence="1">
    <location>
        <begin position="1"/>
        <end position="36"/>
    </location>
</feature>
<dbReference type="STRING" id="1515439.SAMN06265784_105315"/>